<accession>A0A8S1K846</accession>
<dbReference type="AlphaFoldDB" id="A0A8S1K846"/>
<dbReference type="Proteomes" id="UP000688137">
    <property type="component" value="Unassembled WGS sequence"/>
</dbReference>
<evidence type="ECO:0000256" key="1">
    <source>
        <dbReference type="SAM" id="MobiDB-lite"/>
    </source>
</evidence>
<comment type="caution">
    <text evidence="2">The sequence shown here is derived from an EMBL/GenBank/DDBJ whole genome shotgun (WGS) entry which is preliminary data.</text>
</comment>
<name>A0A8S1K846_PARPR</name>
<gene>
    <name evidence="2" type="ORF">PPRIM_AZ9-3.1.T0140244</name>
</gene>
<reference evidence="2" key="1">
    <citation type="submission" date="2021-01" db="EMBL/GenBank/DDBJ databases">
        <authorList>
            <consortium name="Genoscope - CEA"/>
            <person name="William W."/>
        </authorList>
    </citation>
    <scope>NUCLEOTIDE SEQUENCE</scope>
</reference>
<evidence type="ECO:0000313" key="2">
    <source>
        <dbReference type="EMBL" id="CAD8049945.1"/>
    </source>
</evidence>
<dbReference type="OMA" id="YCIIVNF"/>
<keyword evidence="3" id="KW-1185">Reference proteome</keyword>
<sequence>MLSSKTLPEQNFGELAESENSNEKSPKTINSSSFLSFEELQSFILEEIQISYEVIENYGTSKNQFNLLKIINESDVQNQNIYYCIIVNFTDELLKQKIKIDISRYSFQTKFFDFTDWQDQKDSLVLSDSTSTTEPQVFKDYVSINSQFCRIIVFSQEFDQKIIDLINNYPYIYYCSDVKIVKEEYLESLKLHQHFQQIEINYKMIKHLISTSLQRLKDIKFAGIQIKGCIEYVDKIDQIKIHPLIDYQRIGKKQIQFKYDIPFIIINSYFYLPIPLSIKNLEIKDHLTQQFQSKPVHISSNINHIEEYDKIYILLNSIQDQIKKDELFFSINSNKEFNSLESLLTLNQVNQIQDLKNQLIDEDHYLNLIEKILIYFSQCLKSTIEKYILFVQLKQLILYRLHNSYLNY</sequence>
<dbReference type="EMBL" id="CAJJDM010000011">
    <property type="protein sequence ID" value="CAD8049945.1"/>
    <property type="molecule type" value="Genomic_DNA"/>
</dbReference>
<protein>
    <submittedName>
        <fullName evidence="2">Uncharacterized protein</fullName>
    </submittedName>
</protein>
<organism evidence="2 3">
    <name type="scientific">Paramecium primaurelia</name>
    <dbReference type="NCBI Taxonomy" id="5886"/>
    <lineage>
        <taxon>Eukaryota</taxon>
        <taxon>Sar</taxon>
        <taxon>Alveolata</taxon>
        <taxon>Ciliophora</taxon>
        <taxon>Intramacronucleata</taxon>
        <taxon>Oligohymenophorea</taxon>
        <taxon>Peniculida</taxon>
        <taxon>Parameciidae</taxon>
        <taxon>Paramecium</taxon>
    </lineage>
</organism>
<feature type="region of interest" description="Disordered" evidence="1">
    <location>
        <begin position="1"/>
        <end position="27"/>
    </location>
</feature>
<proteinExistence type="predicted"/>
<evidence type="ECO:0000313" key="3">
    <source>
        <dbReference type="Proteomes" id="UP000688137"/>
    </source>
</evidence>